<evidence type="ECO:0000313" key="4">
    <source>
        <dbReference type="EMBL" id="CNV16971.1"/>
    </source>
</evidence>
<dbReference type="Proteomes" id="UP000046680">
    <property type="component" value="Unassembled WGS sequence"/>
</dbReference>
<proteinExistence type="predicted"/>
<evidence type="ECO:0000313" key="1">
    <source>
        <dbReference type="EMBL" id="CFR83233.1"/>
    </source>
</evidence>
<evidence type="ECO:0000313" key="7">
    <source>
        <dbReference type="Proteomes" id="UP000039217"/>
    </source>
</evidence>
<dbReference type="Proteomes" id="UP000039217">
    <property type="component" value="Unassembled WGS sequence"/>
</dbReference>
<evidence type="ECO:0000313" key="6">
    <source>
        <dbReference type="Proteomes" id="UP000039021"/>
    </source>
</evidence>
<dbReference type="EMBL" id="CGCX01000772">
    <property type="protein sequence ID" value="CFR83233.1"/>
    <property type="molecule type" value="Genomic_DNA"/>
</dbReference>
<dbReference type="AlphaFoldDB" id="A0A655ARL5"/>
<evidence type="ECO:0000313" key="10">
    <source>
        <dbReference type="Proteomes" id="UP000050164"/>
    </source>
</evidence>
<evidence type="ECO:0000313" key="8">
    <source>
        <dbReference type="Proteomes" id="UP000046680"/>
    </source>
</evidence>
<reference evidence="6 7" key="2">
    <citation type="submission" date="2015-03" db="EMBL/GenBank/DDBJ databases">
        <authorList>
            <consortium name="Pathogen Informatics"/>
        </authorList>
    </citation>
    <scope>NUCLEOTIDE SEQUENCE [LARGE SCALE GENOMIC DNA]</scope>
    <source>
        <strain evidence="3 9">Bir 172</strain>
        <strain evidence="2 10">Bir 185</strain>
        <strain evidence="1 8">C09601061</strain>
        <strain evidence="4 7">D00501624</strain>
        <strain evidence="6">N09902308</strain>
    </source>
</reference>
<name>A0A655ARL5_MYCTX</name>
<dbReference type="Proteomes" id="UP000050164">
    <property type="component" value="Unassembled WGS sequence"/>
</dbReference>
<dbReference type="EMBL" id="CNFT01001670">
    <property type="protein sequence ID" value="CKT51151.1"/>
    <property type="molecule type" value="Genomic_DNA"/>
</dbReference>
<reference evidence="5" key="1">
    <citation type="submission" date="2015-03" db="EMBL/GenBank/DDBJ databases">
        <authorList>
            <consortium name="Pathogen Informatics"/>
            <person name="Murphy D."/>
        </authorList>
    </citation>
    <scope>NUCLEOTIDE SEQUENCE</scope>
    <source>
        <strain evidence="5">N09902308</strain>
    </source>
</reference>
<dbReference type="EMBL" id="CNGE01001355">
    <property type="protein sequence ID" value="CKU04958.1"/>
    <property type="molecule type" value="Genomic_DNA"/>
</dbReference>
<dbReference type="EMBL" id="CSBK01001658">
    <property type="protein sequence ID" value="COY97732.1"/>
    <property type="molecule type" value="Genomic_DNA"/>
</dbReference>
<evidence type="ECO:0000313" key="3">
    <source>
        <dbReference type="EMBL" id="CKU04958.1"/>
    </source>
</evidence>
<evidence type="ECO:0000313" key="9">
    <source>
        <dbReference type="Proteomes" id="UP000048948"/>
    </source>
</evidence>
<evidence type="ECO:0000313" key="5">
    <source>
        <dbReference type="EMBL" id="COY97732.1"/>
    </source>
</evidence>
<dbReference type="Proteomes" id="UP000048948">
    <property type="component" value="Unassembled WGS sequence"/>
</dbReference>
<sequence length="94" mass="10241">MTLRMAVHRTSSGQFVKPTIQVWIVSRYSDSSVVLFLRFRAAASMGSRYCCACLAPARVTFTVLSSWSTAPLICSIMDFIDLIAVTAGTNDPAC</sequence>
<evidence type="ECO:0000313" key="2">
    <source>
        <dbReference type="EMBL" id="CKT51151.1"/>
    </source>
</evidence>
<dbReference type="Proteomes" id="UP000039021">
    <property type="component" value="Unassembled WGS sequence"/>
</dbReference>
<accession>A0A655ARL5</accession>
<organism evidence="2 10">
    <name type="scientific">Mycobacterium tuberculosis</name>
    <dbReference type="NCBI Taxonomy" id="1773"/>
    <lineage>
        <taxon>Bacteria</taxon>
        <taxon>Bacillati</taxon>
        <taxon>Actinomycetota</taxon>
        <taxon>Actinomycetes</taxon>
        <taxon>Mycobacteriales</taxon>
        <taxon>Mycobacteriaceae</taxon>
        <taxon>Mycobacterium</taxon>
        <taxon>Mycobacterium tuberculosis complex</taxon>
    </lineage>
</organism>
<gene>
    <name evidence="1" type="ORF">ERS007657_02139</name>
    <name evidence="4" type="ORF">ERS007661_01759</name>
    <name evidence="5" type="ORF">ERS007739_03266</name>
    <name evidence="3" type="ORF">ERS027646_04423</name>
    <name evidence="2" type="ORF">ERS027659_04514</name>
</gene>
<protein>
    <submittedName>
        <fullName evidence="2">Uncharacterized protein</fullName>
    </submittedName>
</protein>
<dbReference type="EMBL" id="CQQC01000528">
    <property type="protein sequence ID" value="CNV16971.1"/>
    <property type="molecule type" value="Genomic_DNA"/>
</dbReference>